<accession>A0A1Y5IGM7</accession>
<evidence type="ECO:0000259" key="3">
    <source>
        <dbReference type="Pfam" id="PF25441"/>
    </source>
</evidence>
<dbReference type="Proteomes" id="UP000195557">
    <property type="component" value="Unassembled WGS sequence"/>
</dbReference>
<dbReference type="Pfam" id="PF01704">
    <property type="entry name" value="UDPGP"/>
    <property type="match status" value="1"/>
</dbReference>
<gene>
    <name evidence="4" type="ORF">BE221DRAFT_205624</name>
</gene>
<dbReference type="InterPro" id="IPR057388">
    <property type="entry name" value="Hexapep_UGP3_C"/>
</dbReference>
<evidence type="ECO:0000313" key="4">
    <source>
        <dbReference type="EMBL" id="OUS46145.1"/>
    </source>
</evidence>
<evidence type="ECO:0000256" key="2">
    <source>
        <dbReference type="ARBA" id="ARBA00022695"/>
    </source>
</evidence>
<dbReference type="InterPro" id="IPR029044">
    <property type="entry name" value="Nucleotide-diphossugar_trans"/>
</dbReference>
<proteinExistence type="predicted"/>
<dbReference type="EMBL" id="KZ155784">
    <property type="protein sequence ID" value="OUS46145.1"/>
    <property type="molecule type" value="Genomic_DNA"/>
</dbReference>
<dbReference type="InterPro" id="IPR002618">
    <property type="entry name" value="UDPGP_fam"/>
</dbReference>
<keyword evidence="2" id="KW-0548">Nucleotidyltransferase</keyword>
<name>A0A1Y5IGM7_OSTTA</name>
<dbReference type="InterPro" id="IPR039741">
    <property type="entry name" value="UDP-sugar_pyrophosphorylase"/>
</dbReference>
<dbReference type="Gene3D" id="3.90.550.10">
    <property type="entry name" value="Spore Coat Polysaccharide Biosynthesis Protein SpsA, Chain A"/>
    <property type="match status" value="1"/>
</dbReference>
<feature type="domain" description="UGP3-like C-terminal hexapeptide repeats" evidence="3">
    <location>
        <begin position="617"/>
        <end position="771"/>
    </location>
</feature>
<keyword evidence="1 4" id="KW-0808">Transferase</keyword>
<sequence length="777" mass="85310">MDVDPSRDARGVVGFENDDRSRVVALKEALEEVRETRDALLAIRADGGSSAEAIAEAKAAVIERTPSVRRWIAGGSAMAKMSERMEARDRFLIHACVACGQAHLFGDEDAEDAKDDVEGRVRELVRVLSKVETFYDMLGGLVGYQCTAMELALESLTGEPARMHSAEECQGEDCNAVGGDVNLLVPPGVDLRAHDGAFAATAARWGVEELPNMAEIYPLGGAGDRLGLKDAETGESLPAALLPYNGRPLIEALIRDLTAREWLYYKLTGEHHRTPVAVMTSAAKRNHARILSLLEDNNWFGRGEDNYKLFEQPLVPVVSVDRGLWVREDFCEMSLKPGGHGAIWKLMHDEGVFDWLEARQRRGAIVRQISNPMAGTDTTLLSLSGVGVKGDKALGFASCERHVGAAEGVNVLVEKRELSGEYAYGVSNIEYTDMTRLGVQDVSSDSQSAESAYPANTNVLFVGLKHIRETLVSSSRAAFPGMLINLTKPVMENGTKGGRLECSMQNIADALMRRSKNRLGPADFENLPTFVLYTLRRRVTSSAKKKRPPESRNLAQTPDGSFLDLLRNASDLLKRCNVSHPSPDSQPLEEYLERGPDFIFSASPSIGPLWDVVDQKIQGGVIEKGSEVRLEIAEIEWRDVSVRGSLFVEAASPLGPARDGTVYFDEGACGRCRLRNVRVSNDGIDRNENSNVYWSNFIARTERCSIFLEGSGELDALDVTLAGDVRYVVPDGKRLTLRPDGAGGVQETWDDIVSPSWRWSYAFGDDDRIDVVLEEKS</sequence>
<dbReference type="eggNOG" id="ENOG502QU00">
    <property type="taxonomic scope" value="Eukaryota"/>
</dbReference>
<dbReference type="SUPFAM" id="SSF53448">
    <property type="entry name" value="Nucleotide-diphospho-sugar transferases"/>
    <property type="match status" value="1"/>
</dbReference>
<organism evidence="4">
    <name type="scientific">Ostreococcus tauri</name>
    <name type="common">Marine green alga</name>
    <dbReference type="NCBI Taxonomy" id="70448"/>
    <lineage>
        <taxon>Eukaryota</taxon>
        <taxon>Viridiplantae</taxon>
        <taxon>Chlorophyta</taxon>
        <taxon>Mamiellophyceae</taxon>
        <taxon>Mamiellales</taxon>
        <taxon>Bathycoccaceae</taxon>
        <taxon>Ostreococcus</taxon>
    </lineage>
</organism>
<dbReference type="Pfam" id="PF25441">
    <property type="entry name" value="Hexapep_UGP3_C"/>
    <property type="match status" value="1"/>
</dbReference>
<reference evidence="4" key="1">
    <citation type="submission" date="2017-04" db="EMBL/GenBank/DDBJ databases">
        <title>Population genomics of picophytoplankton unveils novel chromosome hypervariability.</title>
        <authorList>
            <consortium name="DOE Joint Genome Institute"/>
            <person name="Blanc-Mathieu R."/>
            <person name="Krasovec M."/>
            <person name="Hebrard M."/>
            <person name="Yau S."/>
            <person name="Desgranges E."/>
            <person name="Martin J."/>
            <person name="Schackwitz W."/>
            <person name="Kuo A."/>
            <person name="Salin G."/>
            <person name="Donnadieu C."/>
            <person name="Desdevises Y."/>
            <person name="Sanchez-Ferandin S."/>
            <person name="Moreau H."/>
            <person name="Rivals E."/>
            <person name="Grigoriev I.V."/>
            <person name="Grimsley N."/>
            <person name="Eyre-Walker A."/>
            <person name="Piganeau G."/>
        </authorList>
    </citation>
    <scope>NUCLEOTIDE SEQUENCE [LARGE SCALE GENOMIC DNA]</scope>
    <source>
        <strain evidence="4">RCC 1115</strain>
    </source>
</reference>
<dbReference type="PANTHER" id="PTHR11952">
    <property type="entry name" value="UDP- GLUCOSE PYROPHOSPHORYLASE"/>
    <property type="match status" value="1"/>
</dbReference>
<dbReference type="GO" id="GO:0006048">
    <property type="term" value="P:UDP-N-acetylglucosamine biosynthetic process"/>
    <property type="evidence" value="ECO:0007669"/>
    <property type="project" value="TreeGrafter"/>
</dbReference>
<dbReference type="GO" id="GO:0003977">
    <property type="term" value="F:UDP-N-acetylglucosamine diphosphorylase activity"/>
    <property type="evidence" value="ECO:0007669"/>
    <property type="project" value="TreeGrafter"/>
</dbReference>
<evidence type="ECO:0000256" key="1">
    <source>
        <dbReference type="ARBA" id="ARBA00022679"/>
    </source>
</evidence>
<protein>
    <submittedName>
        <fullName evidence="4">Nucleotide-diphospho-sugar transferase</fullName>
    </submittedName>
</protein>
<dbReference type="AlphaFoldDB" id="A0A1Y5IGM7"/>
<dbReference type="PANTHER" id="PTHR11952:SF14">
    <property type="entry name" value="UTP--GLUCOSE-1-PHOSPHATE URIDYLYLTRANSFERASE 3, CHLOROPLASTIC"/>
    <property type="match status" value="1"/>
</dbReference>